<dbReference type="PANTHER" id="PTHR35397">
    <property type="entry name" value="C2 DOMAIN-CONTAINING PROTEIN-RELATED"/>
    <property type="match status" value="1"/>
</dbReference>
<dbReference type="OrthoDB" id="19240at2759"/>
<reference evidence="2" key="1">
    <citation type="submission" date="2014-09" db="EMBL/GenBank/DDBJ databases">
        <authorList>
            <person name="Sharma Rahul"/>
            <person name="Thines Marco"/>
        </authorList>
    </citation>
    <scope>NUCLEOTIDE SEQUENCE [LARGE SCALE GENOMIC DNA]</scope>
</reference>
<protein>
    <submittedName>
        <fullName evidence="1">Uncharacterized protein family UPF0592</fullName>
    </submittedName>
</protein>
<dbReference type="Proteomes" id="UP000054928">
    <property type="component" value="Unassembled WGS sequence"/>
</dbReference>
<dbReference type="PANTHER" id="PTHR35397:SF2">
    <property type="match status" value="1"/>
</dbReference>
<evidence type="ECO:0000313" key="1">
    <source>
        <dbReference type="EMBL" id="CEG39826.1"/>
    </source>
</evidence>
<dbReference type="EMBL" id="CCYD01000442">
    <property type="protein sequence ID" value="CEG39826.1"/>
    <property type="molecule type" value="Genomic_DNA"/>
</dbReference>
<dbReference type="InterPro" id="IPR012337">
    <property type="entry name" value="RNaseH-like_sf"/>
</dbReference>
<name>A0A0P1AG11_PLAHL</name>
<accession>A0A0P1AG11</accession>
<evidence type="ECO:0000313" key="2">
    <source>
        <dbReference type="Proteomes" id="UP000054928"/>
    </source>
</evidence>
<dbReference type="SUPFAM" id="SSF53098">
    <property type="entry name" value="Ribonuclease H-like"/>
    <property type="match status" value="1"/>
</dbReference>
<keyword evidence="2" id="KW-1185">Reference proteome</keyword>
<dbReference type="RefSeq" id="XP_024576195.1">
    <property type="nucleotide sequence ID" value="XM_024725416.1"/>
</dbReference>
<dbReference type="Pfam" id="PF08578">
    <property type="entry name" value="DUF1765"/>
    <property type="match status" value="1"/>
</dbReference>
<dbReference type="GeneID" id="36405115"/>
<dbReference type="InterPro" id="IPR013887">
    <property type="entry name" value="UPF0592"/>
</dbReference>
<organism evidence="1 2">
    <name type="scientific">Plasmopara halstedii</name>
    <name type="common">Downy mildew of sunflower</name>
    <dbReference type="NCBI Taxonomy" id="4781"/>
    <lineage>
        <taxon>Eukaryota</taxon>
        <taxon>Sar</taxon>
        <taxon>Stramenopiles</taxon>
        <taxon>Oomycota</taxon>
        <taxon>Peronosporomycetes</taxon>
        <taxon>Peronosporales</taxon>
        <taxon>Peronosporaceae</taxon>
        <taxon>Plasmopara</taxon>
    </lineage>
</organism>
<proteinExistence type="predicted"/>
<sequence>MDATQPLIDVSRRPRGRPPSRSWAYFTSLVEPQKLFSAECRHCNQLVQYHKKWAQARAHLMKCAPFLRLIETLSPSDVPPWYLAELNRRQSNYVPSRVTSGYTLNQMVPSTVASGTSFKMIHPVAMPLSDTQKCGTKYDWVKVNENIAMHLFTTIEVDKLLNGTLELSYLSQAFQVNGTEVALCTKETLMTELLDQCYERVKNQVLHFLQSGLVPATLSLEFHEEKERLICMATLASSPMYPLYVDFAHVPNAGTNMALFVHHVVQLIESISCPIAGCIMPLTMERKTLLKQFQLQFPTMYFHGCMRYAFYSLLQTFFIGSRTTSVPFLEELQQFALQCYDLLDFVPHEKLKVISNELEIYPCEVVHITIRRRISLTQAYLSLLQAEIFQTLSIENFTCSPSKQKQVFQLVHHPSFVEKLDKYLAIFQPFHALLTTFTPGTKSSIAISEVFLSFQTLISTIEANQVLTSLEKISIVTLIREQETLVLGSAHRIAYLLDPRYLGQNFSTEEKVQVEHELLTFGTKDQEDETLCAEYTAFCQSMKNPKRKEITPLDFWILEGSKWPTLQALACRIFVMPVSCAREGALLHALDAPKDRETREKVTFTINGSERSGNYCIHESLDSRLTKRFKRFLKSFQSKHSTREINHEDINTSSTFLFHASTSTTLSTAELEARLETSGTLSSATSLTSTFSTTDSKIKTSDHEWERLLLKIPQLVAECTKANVENSIETFQALFKLLQQMAGRENQQRIQEFYAANASSRKVFRQCRRTLLLVWKYMIVQLHSNDSTISIDLRNLYFQLIGMIVERVEFHLLSNDVSINKTPKANGPKSFSFNGPKRDNENIKMNYKSMESFDETIERERDFDMYRFLLIATFQYAATTLDIVRQKRRSYISLAETRFFARVFAVCFFRVPVLQSAMLEEISKAYHDKQWLAENESVTQSGRSICTQTFVKSLERWFEILMKNVENQRTNEQTQDEDTFIHSNPTLFQWTRYAPYLKECPDSNIFSTQHGIPSWLFKLTHDGEFFSKFMGFLCLHIAHTALDSKILWTCLPGYTLLLRVSLLVLKEACWAKYLYVRDTCGPLPSSSIELELPSQETAIPFELASIRAIRTVLDNVIQLLRNPDLLDICILAMYECTNVLHARSVDVCLTRFEEWFCASAMLLDCSPSQAKHQIVYRLPPTFQGITFAAGIRVMLSSDHHEILGRTLLFLYHQMDYFDGLVRQNILKALVQRHMTLFLHWNEDVRTKYHHLLVYRCVRANRIVLESPIDHFLLGKNVLEPSTLYMNITATDVHELNTEQALWRAFDACFAVILHHERREAHSRTRKFQLESIAAQNRAHAFRTLNRKTLDDQTDGLNEGLPGGKPWIELEELDEALERKLPYYLRYLPSEEVAILDNLRHLAASVKYPEFHHQW</sequence>